<dbReference type="EMBL" id="KB932203">
    <property type="protein sequence ID" value="KCV71497.1"/>
    <property type="molecule type" value="Genomic_DNA"/>
</dbReference>
<evidence type="ECO:0000313" key="2">
    <source>
        <dbReference type="Proteomes" id="UP000030693"/>
    </source>
</evidence>
<dbReference type="GeneID" id="20527166"/>
<reference evidence="1" key="1">
    <citation type="submission" date="2013-04" db="EMBL/GenBank/DDBJ databases">
        <title>The Genome Sequence of Fonticula alba ATCC 38817.</title>
        <authorList>
            <consortium name="The Broad Institute Genomics Platform"/>
            <person name="Russ C."/>
            <person name="Cuomo C."/>
            <person name="Burger G."/>
            <person name="Gray M.W."/>
            <person name="Holland P.W.H."/>
            <person name="King N."/>
            <person name="Lang F.B.F."/>
            <person name="Roger A.J."/>
            <person name="Ruiz-Trillo I."/>
            <person name="Brown M."/>
            <person name="Walker B."/>
            <person name="Young S."/>
            <person name="Zeng Q."/>
            <person name="Gargeya S."/>
            <person name="Fitzgerald M."/>
            <person name="Haas B."/>
            <person name="Abouelleil A."/>
            <person name="Allen A.W."/>
            <person name="Alvarado L."/>
            <person name="Arachchi H.M."/>
            <person name="Berlin A.M."/>
            <person name="Chapman S.B."/>
            <person name="Gainer-Dewar J."/>
            <person name="Goldberg J."/>
            <person name="Griggs A."/>
            <person name="Gujja S."/>
            <person name="Hansen M."/>
            <person name="Howarth C."/>
            <person name="Imamovic A."/>
            <person name="Ireland A."/>
            <person name="Larimer J."/>
            <person name="McCowan C."/>
            <person name="Murphy C."/>
            <person name="Pearson M."/>
            <person name="Poon T.W."/>
            <person name="Priest M."/>
            <person name="Roberts A."/>
            <person name="Saif S."/>
            <person name="Shea T."/>
            <person name="Sisk P."/>
            <person name="Sykes S."/>
            <person name="Wortman J."/>
            <person name="Nusbaum C."/>
            <person name="Birren B."/>
        </authorList>
    </citation>
    <scope>NUCLEOTIDE SEQUENCE [LARGE SCALE GENOMIC DNA]</scope>
    <source>
        <strain evidence="1">ATCC 38817</strain>
    </source>
</reference>
<gene>
    <name evidence="1" type="ORF">H696_02441</name>
</gene>
<dbReference type="RefSeq" id="XP_009494620.1">
    <property type="nucleotide sequence ID" value="XM_009496345.1"/>
</dbReference>
<organism evidence="1">
    <name type="scientific">Fonticula alba</name>
    <name type="common">Slime mold</name>
    <dbReference type="NCBI Taxonomy" id="691883"/>
    <lineage>
        <taxon>Eukaryota</taxon>
        <taxon>Rotosphaerida</taxon>
        <taxon>Fonticulaceae</taxon>
        <taxon>Fonticula</taxon>
    </lineage>
</organism>
<dbReference type="AlphaFoldDB" id="A0A058ZDH3"/>
<proteinExistence type="predicted"/>
<dbReference type="Proteomes" id="UP000030693">
    <property type="component" value="Unassembled WGS sequence"/>
</dbReference>
<keyword evidence="2" id="KW-1185">Reference proteome</keyword>
<sequence length="59" mass="6617">MRRLSLLQIQLAWPGLRSTGAFDGWTAEARDQLAQRLTDKSSPSPDVDRATLMALERMS</sequence>
<protein>
    <submittedName>
        <fullName evidence="1">Uncharacterized protein</fullName>
    </submittedName>
</protein>
<name>A0A058ZDH3_FONAL</name>
<evidence type="ECO:0000313" key="1">
    <source>
        <dbReference type="EMBL" id="KCV71497.1"/>
    </source>
</evidence>
<accession>A0A058ZDH3</accession>